<feature type="domain" description="Replication factor A C-terminal" evidence="7">
    <location>
        <begin position="746"/>
        <end position="841"/>
    </location>
</feature>
<accession>A0ABQ5GKB2</accession>
<dbReference type="InterPro" id="IPR012340">
    <property type="entry name" value="NA-bd_OB-fold"/>
</dbReference>
<name>A0ABQ5GKB2_9ASTR</name>
<comment type="similarity">
    <text evidence="1">Belongs to the replication factor A protein 1 family.</text>
</comment>
<evidence type="ECO:0000259" key="7">
    <source>
        <dbReference type="Pfam" id="PF08646"/>
    </source>
</evidence>
<evidence type="ECO:0000313" key="9">
    <source>
        <dbReference type="EMBL" id="GJT76115.1"/>
    </source>
</evidence>
<keyword evidence="3" id="KW-0863">Zinc-finger</keyword>
<sequence length="1785" mass="203511">MIGRVWDVNAVTGRYLSMDFVVSDSKGNMIHCSAKLSVAHNFLRMKEGGIYSVKNFVVLPNKDEFRIFRHDRFMIEFDGETSTRKVSADPHGFCRYPFRLIEFDQVEPAHNKYLIDIAGYVTNVGRTSYTKSGSKTLEFYLANQRGQSLRVTLWGELGDVLVEKKTKHAGVCAMVLTGMSGKEYNNKLYLSSTSSTVFYDDDDDIPCLQELRADDSRVAPSKAPLPIDCTQPREWTLENLLIWALNLQNNTTTFHCKVMIENFQTKKGWDYPSCGYEKCMKGASRKNGKWVCEACNRAVDYPVLRYRLEAVVADNTTHTVVVMFNDTATELLKCSAESLMGTEDEGSDADDDLNLPLAIRNLIGTTNVLEIKSHTYYEYDTFESFNYWKIMPSETAKDDASSSTPAVIANDVELSMKIVTKPPTVCTPLKPNEERKKRLEDSDVDEICGLLAKKGKSSADVAVDTKKKRKRVWDVNAVTGCYLSMDFVVSDSKGNMIHCNAKLSVAHNFLRMKEGGIYSVKNFVVLPNKDEFWIFRHDRFMIEFDGETSARKVSADPHGFCRYPFWLIEFDQVEPAHNKYLIDIAGYVTNVGRTSYTKSGSKTLEFYLANQRLALLTAYNSFVLQNYDGYGCYLMTQGQSLRVTLWGELSDVLVKKKTKHAGVCAMVLTGMSGKEYNNKLYLSSTSSMVFYDDDDDIPCLQELRADDSRVAPSKAPLPIDCTQPREGTLENLLIWALNLQNNTTTFHCKVMIENFQTKKGWNYPSCGYEKCMKGASRKNGKWVCEACNRVVDYPVFRYRLEAVVADDTAHTVVVMFNDTATELLKCSAESLIGTEDEGSDADDDLNLPLAIRNLIGTTHVLEIKSHTYYVYGTFESFKCRKINPSETAEDDASSSTPAVTANDAELSMKIVTKPPTVCTPLKPNEERKQKGHELEDSDVDEVCGPLAKTGKSSVDVVVDTKKKRKSKSELHNPYAIMNTGSHNNQRITPSFKGLLQNPVTIHANTIVGPDGRVQSTMNTVLHNNQSITLSLRDLLQNPVSTHVNIIIAQDGRIQSTMNIASCNNQIMTPSFTDLLQNSVRIHANIIIRQDGQVQSCQGDQQVQRICTRLKKGAKKAAFTSAGDTSAIGLGKRIVLPRTFTGSPRYMMNNYQDAMALCRAYGNPDLFITFTSNPKWPEISKMLAYFPGQKLHDRPEIWTRVFKIKLTELLHDLTQKHVFGESRAVVYVIEFQKRGLPHAHILLWLEEHSKCKTPGEVDDIISAEMPFLMADPDGYKVVTDYMLQRPCGKDARKAACTSDGKCSKHFPKPFLVETFLDEDGYPHYRRRDNKVTFKKGNFIYDNKHVVPHNRYLLLKYKAHINVEWCNRSKAIKYLFKYLNKGPDRAIIVIEENVKNGTTAGTENVLEVDEIKNYLNCRFLAPCEAVWRLFLFDIHYTYPSVMQLSFHLPNQNVITLRDSERLPALLQREGIDVTMFTDWFELNKRDPDARTLTYADIPKHYVWHEQREHYYLRMLLNVVRGVSGFEELMTVNKRVCATFKEACFGYGLPHDDKEWSYIIAEASLWALGPQLRDIFVTMLIFCDVSRPLKLWEESWQTLSKDILAKKRKLFKYPNLQLTDEQIKNYCLIEIKELLHKYGRSLADFKDLPQPDLKLLTNIDNHLIREALDFDIKKSRAEHQHLHSFMRVNEYSANGADDKAKQEFNRRVLVVGDGTLLAKMKEGEDEPTWIGIPEKFLIKTWDCPIRKIVEEIYPDFTSRQTNDEYLKERAILTPRNDDADAINEFMFK</sequence>
<dbReference type="EMBL" id="BQNB010018596">
    <property type="protein sequence ID" value="GJT76115.1"/>
    <property type="molecule type" value="Genomic_DNA"/>
</dbReference>
<dbReference type="SUPFAM" id="SSF50249">
    <property type="entry name" value="Nucleic acid-binding proteins"/>
    <property type="match status" value="3"/>
</dbReference>
<evidence type="ECO:0000256" key="6">
    <source>
        <dbReference type="SAM" id="MobiDB-lite"/>
    </source>
</evidence>
<feature type="domain" description="Helitron helicase-like" evidence="8">
    <location>
        <begin position="1116"/>
        <end position="1242"/>
    </location>
</feature>
<reference evidence="9" key="1">
    <citation type="journal article" date="2022" name="Int. J. Mol. Sci.">
        <title>Draft Genome of Tanacetum Coccineum: Genomic Comparison of Closely Related Tanacetum-Family Plants.</title>
        <authorList>
            <person name="Yamashiro T."/>
            <person name="Shiraishi A."/>
            <person name="Nakayama K."/>
            <person name="Satake H."/>
        </authorList>
    </citation>
    <scope>NUCLEOTIDE SEQUENCE</scope>
</reference>
<gene>
    <name evidence="9" type="ORF">Tco_1042840</name>
</gene>
<dbReference type="PANTHER" id="PTHR47165:SF4">
    <property type="entry name" value="OS03G0429900 PROTEIN"/>
    <property type="match status" value="1"/>
</dbReference>
<comment type="caution">
    <text evidence="9">The sequence shown here is derived from an EMBL/GenBank/DDBJ whole genome shotgun (WGS) entry which is preliminary data.</text>
</comment>
<dbReference type="Gene3D" id="2.40.50.140">
    <property type="entry name" value="Nucleic acid-binding proteins"/>
    <property type="match status" value="6"/>
</dbReference>
<protein>
    <recommendedName>
        <fullName evidence="11">ATP-dependent DNA helicase</fullName>
    </recommendedName>
</protein>
<reference evidence="9" key="2">
    <citation type="submission" date="2022-01" db="EMBL/GenBank/DDBJ databases">
        <authorList>
            <person name="Yamashiro T."/>
            <person name="Shiraishi A."/>
            <person name="Satake H."/>
            <person name="Nakayama K."/>
        </authorList>
    </citation>
    <scope>NUCLEOTIDE SEQUENCE</scope>
</reference>
<dbReference type="InterPro" id="IPR025476">
    <property type="entry name" value="Helitron_helicase-like"/>
</dbReference>
<evidence type="ECO:0000256" key="5">
    <source>
        <dbReference type="ARBA" id="ARBA00023125"/>
    </source>
</evidence>
<evidence type="ECO:0000256" key="4">
    <source>
        <dbReference type="ARBA" id="ARBA00022833"/>
    </source>
</evidence>
<evidence type="ECO:0000256" key="1">
    <source>
        <dbReference type="ARBA" id="ARBA00005690"/>
    </source>
</evidence>
<organism evidence="9 10">
    <name type="scientific">Tanacetum coccineum</name>
    <dbReference type="NCBI Taxonomy" id="301880"/>
    <lineage>
        <taxon>Eukaryota</taxon>
        <taxon>Viridiplantae</taxon>
        <taxon>Streptophyta</taxon>
        <taxon>Embryophyta</taxon>
        <taxon>Tracheophyta</taxon>
        <taxon>Spermatophyta</taxon>
        <taxon>Magnoliopsida</taxon>
        <taxon>eudicotyledons</taxon>
        <taxon>Gunneridae</taxon>
        <taxon>Pentapetalae</taxon>
        <taxon>asterids</taxon>
        <taxon>campanulids</taxon>
        <taxon>Asterales</taxon>
        <taxon>Asteraceae</taxon>
        <taxon>Asteroideae</taxon>
        <taxon>Anthemideae</taxon>
        <taxon>Anthemidinae</taxon>
        <taxon>Tanacetum</taxon>
    </lineage>
</organism>
<evidence type="ECO:0008006" key="11">
    <source>
        <dbReference type="Google" id="ProtNLM"/>
    </source>
</evidence>
<dbReference type="InterPro" id="IPR047192">
    <property type="entry name" value="Euk_RPA1_DBD_C"/>
</dbReference>
<feature type="region of interest" description="Disordered" evidence="6">
    <location>
        <begin position="914"/>
        <end position="945"/>
    </location>
</feature>
<dbReference type="PANTHER" id="PTHR47165">
    <property type="entry name" value="OS03G0429900 PROTEIN"/>
    <property type="match status" value="1"/>
</dbReference>
<evidence type="ECO:0000313" key="10">
    <source>
        <dbReference type="Proteomes" id="UP001151760"/>
    </source>
</evidence>
<feature type="domain" description="Replication factor A C-terminal" evidence="7">
    <location>
        <begin position="254"/>
        <end position="350"/>
    </location>
</feature>
<dbReference type="CDD" id="cd04476">
    <property type="entry name" value="RPA1_DBD_C"/>
    <property type="match status" value="2"/>
</dbReference>
<feature type="compositionally biased region" description="Basic and acidic residues" evidence="6">
    <location>
        <begin position="923"/>
        <end position="934"/>
    </location>
</feature>
<evidence type="ECO:0000259" key="8">
    <source>
        <dbReference type="Pfam" id="PF14214"/>
    </source>
</evidence>
<keyword evidence="5" id="KW-0238">DNA-binding</keyword>
<proteinExistence type="inferred from homology"/>
<dbReference type="CDD" id="cd04480">
    <property type="entry name" value="RPA1_DBD_A_like"/>
    <property type="match status" value="1"/>
</dbReference>
<keyword evidence="10" id="KW-1185">Reference proteome</keyword>
<keyword evidence="2" id="KW-0479">Metal-binding</keyword>
<dbReference type="Proteomes" id="UP001151760">
    <property type="component" value="Unassembled WGS sequence"/>
</dbReference>
<dbReference type="Pfam" id="PF14214">
    <property type="entry name" value="Helitron_like_N"/>
    <property type="match status" value="1"/>
</dbReference>
<evidence type="ECO:0000256" key="2">
    <source>
        <dbReference type="ARBA" id="ARBA00022723"/>
    </source>
</evidence>
<keyword evidence="4" id="KW-0862">Zinc</keyword>
<evidence type="ECO:0000256" key="3">
    <source>
        <dbReference type="ARBA" id="ARBA00022771"/>
    </source>
</evidence>
<dbReference type="InterPro" id="IPR013955">
    <property type="entry name" value="Rep_factor-A_C"/>
</dbReference>
<dbReference type="Pfam" id="PF08646">
    <property type="entry name" value="Rep_fac-A_C"/>
    <property type="match status" value="2"/>
</dbReference>